<feature type="non-terminal residue" evidence="2">
    <location>
        <position position="220"/>
    </location>
</feature>
<dbReference type="EMBL" id="CAXKWB010033735">
    <property type="protein sequence ID" value="CAL4143642.1"/>
    <property type="molecule type" value="Genomic_DNA"/>
</dbReference>
<dbReference type="Proteomes" id="UP001497623">
    <property type="component" value="Unassembled WGS sequence"/>
</dbReference>
<accession>A0AAV2RYW6</accession>
<evidence type="ECO:0000256" key="1">
    <source>
        <dbReference type="SAM" id="MobiDB-lite"/>
    </source>
</evidence>
<sequence>VDHVVKLSRKSVVEGKCVVIGLQSTGEARMAEQYEADAEVFEFASSAKGVLENLVEKHFPGPNISKEEREKLVYGGKKNERKPPPKKEKKAKPPPPPPPVARTPDSCEDSDSDILIISDGEVEKTEDSDSDISILSEHIEPRSNGKFENGLHFHNFQDFEEADFYADIPSSDLVLVMRLKCELLAKIDDLGKKLPPNTLDQLISELGGPQKVAEMTGRKK</sequence>
<dbReference type="GO" id="GO:0042393">
    <property type="term" value="F:histone binding"/>
    <property type="evidence" value="ECO:0007669"/>
    <property type="project" value="TreeGrafter"/>
</dbReference>
<evidence type="ECO:0000313" key="2">
    <source>
        <dbReference type="EMBL" id="CAL4143642.1"/>
    </source>
</evidence>
<name>A0AAV2RYW6_MEGNR</name>
<evidence type="ECO:0000313" key="3">
    <source>
        <dbReference type="Proteomes" id="UP001497623"/>
    </source>
</evidence>
<proteinExistence type="predicted"/>
<dbReference type="PANTHER" id="PTHR12706">
    <property type="entry name" value="STRAWBERRY NOTCH-RELATED"/>
    <property type="match status" value="1"/>
</dbReference>
<reference evidence="2 3" key="1">
    <citation type="submission" date="2024-05" db="EMBL/GenBank/DDBJ databases">
        <authorList>
            <person name="Wallberg A."/>
        </authorList>
    </citation>
    <scope>NUCLEOTIDE SEQUENCE [LARGE SCALE GENOMIC DNA]</scope>
</reference>
<dbReference type="GO" id="GO:0005634">
    <property type="term" value="C:nucleus"/>
    <property type="evidence" value="ECO:0007669"/>
    <property type="project" value="TreeGrafter"/>
</dbReference>
<gene>
    <name evidence="2" type="ORF">MNOR_LOCUS29314</name>
</gene>
<dbReference type="GO" id="GO:0006355">
    <property type="term" value="P:regulation of DNA-templated transcription"/>
    <property type="evidence" value="ECO:0007669"/>
    <property type="project" value="InterPro"/>
</dbReference>
<feature type="non-terminal residue" evidence="2">
    <location>
        <position position="1"/>
    </location>
</feature>
<keyword evidence="3" id="KW-1185">Reference proteome</keyword>
<organism evidence="2 3">
    <name type="scientific">Meganyctiphanes norvegica</name>
    <name type="common">Northern krill</name>
    <name type="synonym">Thysanopoda norvegica</name>
    <dbReference type="NCBI Taxonomy" id="48144"/>
    <lineage>
        <taxon>Eukaryota</taxon>
        <taxon>Metazoa</taxon>
        <taxon>Ecdysozoa</taxon>
        <taxon>Arthropoda</taxon>
        <taxon>Crustacea</taxon>
        <taxon>Multicrustacea</taxon>
        <taxon>Malacostraca</taxon>
        <taxon>Eumalacostraca</taxon>
        <taxon>Eucarida</taxon>
        <taxon>Euphausiacea</taxon>
        <taxon>Euphausiidae</taxon>
        <taxon>Meganyctiphanes</taxon>
    </lineage>
</organism>
<feature type="region of interest" description="Disordered" evidence="1">
    <location>
        <begin position="60"/>
        <end position="112"/>
    </location>
</feature>
<dbReference type="InterPro" id="IPR026741">
    <property type="entry name" value="SNO"/>
</dbReference>
<dbReference type="AlphaFoldDB" id="A0AAV2RYW6"/>
<comment type="caution">
    <text evidence="2">The sequence shown here is derived from an EMBL/GenBank/DDBJ whole genome shotgun (WGS) entry which is preliminary data.</text>
</comment>
<dbReference type="PANTHER" id="PTHR12706:SF30">
    <property type="entry name" value="PROTEIN STRAWBERRY NOTCH-RELATED"/>
    <property type="match status" value="1"/>
</dbReference>
<feature type="compositionally biased region" description="Basic and acidic residues" evidence="1">
    <location>
        <begin position="60"/>
        <end position="86"/>
    </location>
</feature>
<dbReference type="GO" id="GO:0031490">
    <property type="term" value="F:chromatin DNA binding"/>
    <property type="evidence" value="ECO:0007669"/>
    <property type="project" value="TreeGrafter"/>
</dbReference>
<protein>
    <submittedName>
        <fullName evidence="2">Uncharacterized protein</fullName>
    </submittedName>
</protein>